<dbReference type="InterPro" id="IPR011990">
    <property type="entry name" value="TPR-like_helical_dom_sf"/>
</dbReference>
<dbReference type="Gene3D" id="3.40.50.10070">
    <property type="entry name" value="TolB, N-terminal domain"/>
    <property type="match status" value="1"/>
</dbReference>
<name>A0AAE2SY84_RHILE</name>
<reference evidence="3 4" key="1">
    <citation type="submission" date="2020-08" db="EMBL/GenBank/DDBJ databases">
        <title>Genomic Encyclopedia of Type Strains, Phase IV (KMG-V): Genome sequencing to study the core and pangenomes of soil and plant-associated prokaryotes.</title>
        <authorList>
            <person name="Whitman W."/>
        </authorList>
    </citation>
    <scope>NUCLEOTIDE SEQUENCE [LARGE SCALE GENOMIC DNA]</scope>
    <source>
        <strain evidence="3 4">SEMIA 415</strain>
    </source>
</reference>
<evidence type="ECO:0000313" key="4">
    <source>
        <dbReference type="Proteomes" id="UP000538507"/>
    </source>
</evidence>
<keyword evidence="1" id="KW-0802">TPR repeat</keyword>
<accession>A0AAE2SY84</accession>
<dbReference type="InterPro" id="IPR019734">
    <property type="entry name" value="TPR_rpt"/>
</dbReference>
<dbReference type="EMBL" id="JACIGO010000005">
    <property type="protein sequence ID" value="MBB4292210.1"/>
    <property type="molecule type" value="Genomic_DNA"/>
</dbReference>
<gene>
    <name evidence="3" type="ORF">GGE16_004286</name>
</gene>
<dbReference type="CDD" id="cd07302">
    <property type="entry name" value="CHD"/>
    <property type="match status" value="1"/>
</dbReference>
<evidence type="ECO:0000313" key="3">
    <source>
        <dbReference type="EMBL" id="MBB4292210.1"/>
    </source>
</evidence>
<dbReference type="PANTHER" id="PTHR43081:SF19">
    <property type="entry name" value="PH-SENSITIVE ADENYLATE CYCLASE RV1264"/>
    <property type="match status" value="1"/>
</dbReference>
<comment type="caution">
    <text evidence="3">The sequence shown here is derived from an EMBL/GenBank/DDBJ whole genome shotgun (WGS) entry which is preliminary data.</text>
</comment>
<proteinExistence type="predicted"/>
<feature type="domain" description="Guanylate cyclase" evidence="2">
    <location>
        <begin position="9"/>
        <end position="125"/>
    </location>
</feature>
<dbReference type="PANTHER" id="PTHR43081">
    <property type="entry name" value="ADENYLATE CYCLASE, TERMINAL-DIFFERENTIATION SPECIFIC-RELATED"/>
    <property type="match status" value="1"/>
</dbReference>
<evidence type="ECO:0000259" key="2">
    <source>
        <dbReference type="PROSITE" id="PS50125"/>
    </source>
</evidence>
<dbReference type="GO" id="GO:0006171">
    <property type="term" value="P:cAMP biosynthetic process"/>
    <property type="evidence" value="ECO:0007669"/>
    <property type="project" value="TreeGrafter"/>
</dbReference>
<protein>
    <submittedName>
        <fullName evidence="3">Adenylate cyclase</fullName>
        <ecNumber evidence="3">4.6.1.1</ecNumber>
    </submittedName>
</protein>
<dbReference type="PROSITE" id="PS50005">
    <property type="entry name" value="TPR"/>
    <property type="match status" value="1"/>
</dbReference>
<dbReference type="Pfam" id="PF00211">
    <property type="entry name" value="Guanylate_cyc"/>
    <property type="match status" value="1"/>
</dbReference>
<dbReference type="Gene3D" id="3.30.70.1230">
    <property type="entry name" value="Nucleotide cyclase"/>
    <property type="match status" value="1"/>
</dbReference>
<dbReference type="EC" id="4.6.1.1" evidence="3"/>
<dbReference type="Pfam" id="PF12895">
    <property type="entry name" value="ANAPC3"/>
    <property type="match status" value="1"/>
</dbReference>
<dbReference type="RefSeq" id="WP_097616447.1">
    <property type="nucleotide sequence ID" value="NZ_JACHAZ010000004.1"/>
</dbReference>
<organism evidence="3 4">
    <name type="scientific">Rhizobium leguminosarum</name>
    <dbReference type="NCBI Taxonomy" id="384"/>
    <lineage>
        <taxon>Bacteria</taxon>
        <taxon>Pseudomonadati</taxon>
        <taxon>Pseudomonadota</taxon>
        <taxon>Alphaproteobacteria</taxon>
        <taxon>Hyphomicrobiales</taxon>
        <taxon>Rhizobiaceae</taxon>
        <taxon>Rhizobium/Agrobacterium group</taxon>
        <taxon>Rhizobium</taxon>
    </lineage>
</organism>
<dbReference type="SUPFAM" id="SSF55073">
    <property type="entry name" value="Nucleotide cyclase"/>
    <property type="match status" value="1"/>
</dbReference>
<dbReference type="InterPro" id="IPR029787">
    <property type="entry name" value="Nucleotide_cyclase"/>
</dbReference>
<dbReference type="GO" id="GO:0004016">
    <property type="term" value="F:adenylate cyclase activity"/>
    <property type="evidence" value="ECO:0007669"/>
    <property type="project" value="UniProtKB-EC"/>
</dbReference>
<dbReference type="Gene3D" id="1.25.40.10">
    <property type="entry name" value="Tetratricopeptide repeat domain"/>
    <property type="match status" value="1"/>
</dbReference>
<dbReference type="InterPro" id="IPR050697">
    <property type="entry name" value="Adenylyl/Guanylyl_Cyclase_3/4"/>
</dbReference>
<dbReference type="Proteomes" id="UP000538507">
    <property type="component" value="Unassembled WGS sequence"/>
</dbReference>
<dbReference type="InterPro" id="IPR001054">
    <property type="entry name" value="A/G_cyclase"/>
</dbReference>
<dbReference type="SMART" id="SM00028">
    <property type="entry name" value="TPR"/>
    <property type="match status" value="4"/>
</dbReference>
<sequence>MSEIRKLAAILAADVVGYSRLAGADEDRILARLRALRSDLIDPTIAVHHGRVVKRTGDGALVEFRSVVDAVRCAIEVQNGMVERNDGVPQDRRIEFRIGIHLGDVVEESDGDLMGDGVNIASRLEGVAAAGAICLSEDAYRQVKARLDLSVSDLGNTQLKNIAEPIRVYSLQVGSAGSKTAATAQTAKNQLAMGQPATAVSPKLSIAVLPFANMSGDAEQDYFADGISEDIITALSKLSQLFVIARNSSFTFKGKNVQVQEVGTKLGVRHVLEGSVRKSGNRVRITAQLIDATTGGHLWAERFDRELTDIFAVQDDVTQQIVDALAVNLTEGDRKRLAPGQTRHPEAYDCFLRGRELWHRLTKQTNSDARDLLQHAVELDPNFASAHAFLALTHGLDYLNRWSASPQRSIEQAEEAATLAVARDESDPVAHWALSVVKLYARQHDRAISEAERAIVLNPNFAEGQVSLGEALIYSGRSEEALAYFDRARVLNPYFPDVVLHFQALALFQLRRYDEAVELLLQRVSRNPVTDVSRALLAACYGHLGRFEEARAMWQEVLRVNPGYSLEYRRKVLPFKNPADFELVVEGLRKADVVE</sequence>
<feature type="repeat" description="TPR" evidence="1">
    <location>
        <begin position="462"/>
        <end position="495"/>
    </location>
</feature>
<dbReference type="PROSITE" id="PS50125">
    <property type="entry name" value="GUANYLATE_CYCLASE_2"/>
    <property type="match status" value="1"/>
</dbReference>
<keyword evidence="3" id="KW-0456">Lyase</keyword>
<dbReference type="AlphaFoldDB" id="A0AAE2SY84"/>
<dbReference type="GO" id="GO:0035556">
    <property type="term" value="P:intracellular signal transduction"/>
    <property type="evidence" value="ECO:0007669"/>
    <property type="project" value="InterPro"/>
</dbReference>
<dbReference type="SUPFAM" id="SSF48452">
    <property type="entry name" value="TPR-like"/>
    <property type="match status" value="1"/>
</dbReference>
<evidence type="ECO:0000256" key="1">
    <source>
        <dbReference type="PROSITE-ProRule" id="PRU00339"/>
    </source>
</evidence>